<keyword evidence="4" id="KW-1185">Reference proteome</keyword>
<sequence length="451" mass="50049">MKRIEKKKVHGEHSGDIRVLTINQHRFVVGLTWQTIRAQRNPMKEIRRVGKEQGLDLVAVRRSDNIQAGFAPKTRLRLRGTYSLTVALASLLEGCCIAVVSLGEGADGIMQYTLVGKTERGGIHPWSDKVYAAEQLRQTLIDLRGELRGSKGNLEVPVYGDPTLAGVTAPFDLETVLAPKQLSKDFRLRPLTWGMTRGQLMATAAVTVLMLAGLVFWRHVEGERDAADREAQKREMARQAEVNKQARYKAALASFRHPWVEQPSVASFIGQCQRVLHQVPLSIVGWMTVTVVCSQGDVRVHSIRRTNSAATTADYVAAVKKLFGVMPVFSFVDSTQTSFSLLQTQKPEGDDPMVPADERLMLFISRFQSLNIDLAVSAVPIKDVKKNSEGEDLPLQDWQEYQFSAETDVPPRDIFAGAAFIGIRLSQITVAINTSDGSNRYKISGSLYGKR</sequence>
<name>A0AAX2EZ95_9ENTR</name>
<keyword evidence="1" id="KW-0812">Transmembrane</keyword>
<evidence type="ECO:0000313" key="5">
    <source>
        <dbReference type="Proteomes" id="UP000199173"/>
    </source>
</evidence>
<dbReference type="InterPro" id="IPR009663">
    <property type="entry name" value="PAP_PilO"/>
</dbReference>
<protein>
    <submittedName>
        <fullName evidence="2">Pilin accessory protein (PilO)</fullName>
    </submittedName>
</protein>
<dbReference type="Pfam" id="PF06864">
    <property type="entry name" value="PAP_PilO"/>
    <property type="match status" value="1"/>
</dbReference>
<evidence type="ECO:0000313" key="2">
    <source>
        <dbReference type="EMBL" id="SFR26177.1"/>
    </source>
</evidence>
<dbReference type="EMBL" id="FOYJ01000016">
    <property type="protein sequence ID" value="SFR26177.1"/>
    <property type="molecule type" value="Genomic_DNA"/>
</dbReference>
<keyword evidence="1" id="KW-1133">Transmembrane helix</keyword>
<gene>
    <name evidence="3" type="ORF">SAMN03159428_04898</name>
    <name evidence="2" type="ORF">SAMN03159514_04885</name>
</gene>
<keyword evidence="1" id="KW-0472">Membrane</keyword>
<proteinExistence type="predicted"/>
<dbReference type="EMBL" id="FPAV01000019">
    <property type="protein sequence ID" value="SFU16663.1"/>
    <property type="molecule type" value="Genomic_DNA"/>
</dbReference>
<dbReference type="Proteomes" id="UP000199173">
    <property type="component" value="Unassembled WGS sequence"/>
</dbReference>
<accession>A0AAX2EZ95</accession>
<reference evidence="4 5" key="1">
    <citation type="submission" date="2016-10" db="EMBL/GenBank/DDBJ databases">
        <authorList>
            <person name="Varghese N."/>
            <person name="Submissions S."/>
        </authorList>
    </citation>
    <scope>NUCLEOTIDE SEQUENCE [LARGE SCALE GENOMIC DNA]</scope>
    <source>
        <strain evidence="3 4">NFIX06</strain>
        <strain evidence="2 5">NFIX08</strain>
    </source>
</reference>
<evidence type="ECO:0000256" key="1">
    <source>
        <dbReference type="SAM" id="Phobius"/>
    </source>
</evidence>
<dbReference type="RefSeq" id="WP_072441149.1">
    <property type="nucleotide sequence ID" value="NZ_FONC01000014.1"/>
</dbReference>
<dbReference type="AlphaFoldDB" id="A0AAX2EZ95"/>
<dbReference type="Proteomes" id="UP000198760">
    <property type="component" value="Unassembled WGS sequence"/>
</dbReference>
<evidence type="ECO:0000313" key="3">
    <source>
        <dbReference type="EMBL" id="SFU16663.1"/>
    </source>
</evidence>
<feature type="transmembrane region" description="Helical" evidence="1">
    <location>
        <begin position="198"/>
        <end position="217"/>
    </location>
</feature>
<feature type="transmembrane region" description="Helical" evidence="1">
    <location>
        <begin position="82"/>
        <end position="102"/>
    </location>
</feature>
<organism evidence="2 5">
    <name type="scientific">Kosakonia radicincitans</name>
    <dbReference type="NCBI Taxonomy" id="283686"/>
    <lineage>
        <taxon>Bacteria</taxon>
        <taxon>Pseudomonadati</taxon>
        <taxon>Pseudomonadota</taxon>
        <taxon>Gammaproteobacteria</taxon>
        <taxon>Enterobacterales</taxon>
        <taxon>Enterobacteriaceae</taxon>
        <taxon>Kosakonia</taxon>
    </lineage>
</organism>
<evidence type="ECO:0000313" key="4">
    <source>
        <dbReference type="Proteomes" id="UP000198760"/>
    </source>
</evidence>
<comment type="caution">
    <text evidence="2">The sequence shown here is derived from an EMBL/GenBank/DDBJ whole genome shotgun (WGS) entry which is preliminary data.</text>
</comment>